<dbReference type="InterPro" id="IPR007210">
    <property type="entry name" value="ABC_Gly_betaine_transp_sub-bd"/>
</dbReference>
<dbReference type="KEGG" id="cpis:HS961_08615"/>
<dbReference type="Gene3D" id="3.40.190.10">
    <property type="entry name" value="Periplasmic binding protein-like II"/>
    <property type="match status" value="1"/>
</dbReference>
<evidence type="ECO:0000313" key="3">
    <source>
        <dbReference type="EMBL" id="QMV72898.1"/>
    </source>
</evidence>
<evidence type="ECO:0000313" key="4">
    <source>
        <dbReference type="Proteomes" id="UP000515240"/>
    </source>
</evidence>
<dbReference type="Proteomes" id="UP000515240">
    <property type="component" value="Chromosome"/>
</dbReference>
<dbReference type="Gene3D" id="3.40.190.100">
    <property type="entry name" value="Glycine betaine-binding periplasmic protein, domain 2"/>
    <property type="match status" value="1"/>
</dbReference>
<keyword evidence="4" id="KW-1185">Reference proteome</keyword>
<dbReference type="Pfam" id="PF04069">
    <property type="entry name" value="OpuAC"/>
    <property type="match status" value="1"/>
</dbReference>
<name>A0A7G5EFX3_9BURK</name>
<evidence type="ECO:0000256" key="1">
    <source>
        <dbReference type="SAM" id="SignalP"/>
    </source>
</evidence>
<accession>A0A7G5EFX3</accession>
<feature type="signal peptide" evidence="1">
    <location>
        <begin position="1"/>
        <end position="30"/>
    </location>
</feature>
<dbReference type="CDD" id="cd13638">
    <property type="entry name" value="PBP2_EcProx_like"/>
    <property type="match status" value="1"/>
</dbReference>
<dbReference type="AlphaFoldDB" id="A0A7G5EFX3"/>
<reference evidence="3 4" key="1">
    <citation type="journal article" date="2020" name="G3 (Bethesda)">
        <title>CeMbio - The Caenorhabditis elegans Microbiome Resource.</title>
        <authorList>
            <person name="Dirksen P."/>
            <person name="Assie A."/>
            <person name="Zimmermann J."/>
            <person name="Zhang F."/>
            <person name="Tietje A.M."/>
            <person name="Marsh S.A."/>
            <person name="Felix M.A."/>
            <person name="Shapira M."/>
            <person name="Kaleta C."/>
            <person name="Schulenburg H."/>
            <person name="Samuel B."/>
        </authorList>
    </citation>
    <scope>NUCLEOTIDE SEQUENCE [LARGE SCALE GENOMIC DNA]</scope>
    <source>
        <strain evidence="3 4">BIGb0172</strain>
    </source>
</reference>
<gene>
    <name evidence="3" type="primary">proX</name>
    <name evidence="3" type="ORF">HS961_08615</name>
</gene>
<dbReference type="EMBL" id="CP058554">
    <property type="protein sequence ID" value="QMV72898.1"/>
    <property type="molecule type" value="Genomic_DNA"/>
</dbReference>
<keyword evidence="1" id="KW-0732">Signal</keyword>
<feature type="domain" description="ABC-type glycine betaine transport system substrate-binding" evidence="2">
    <location>
        <begin position="48"/>
        <end position="321"/>
    </location>
</feature>
<organism evidence="3 4">
    <name type="scientific">Comamonas piscis</name>
    <dbReference type="NCBI Taxonomy" id="1562974"/>
    <lineage>
        <taxon>Bacteria</taxon>
        <taxon>Pseudomonadati</taxon>
        <taxon>Pseudomonadota</taxon>
        <taxon>Betaproteobacteria</taxon>
        <taxon>Burkholderiales</taxon>
        <taxon>Comamonadaceae</taxon>
        <taxon>Comamonas</taxon>
    </lineage>
</organism>
<dbReference type="NCBIfam" id="NF008334">
    <property type="entry name" value="PRK11119.1"/>
    <property type="match status" value="1"/>
</dbReference>
<proteinExistence type="predicted"/>
<dbReference type="RefSeq" id="WP_182327307.1">
    <property type="nucleotide sequence ID" value="NZ_CP058554.1"/>
</dbReference>
<dbReference type="GO" id="GO:0022857">
    <property type="term" value="F:transmembrane transporter activity"/>
    <property type="evidence" value="ECO:0007669"/>
    <property type="project" value="InterPro"/>
</dbReference>
<protein>
    <submittedName>
        <fullName evidence="3">Glycine betaine/L-proline ABC transporter substrate-binding protein ProX</fullName>
    </submittedName>
</protein>
<dbReference type="GO" id="GO:0043190">
    <property type="term" value="C:ATP-binding cassette (ABC) transporter complex"/>
    <property type="evidence" value="ECO:0007669"/>
    <property type="project" value="InterPro"/>
</dbReference>
<feature type="chain" id="PRO_5028871004" evidence="1">
    <location>
        <begin position="31"/>
        <end position="337"/>
    </location>
</feature>
<evidence type="ECO:0000259" key="2">
    <source>
        <dbReference type="Pfam" id="PF04069"/>
    </source>
</evidence>
<sequence length="337" mass="37444">MTDKNYLKRPVHLACTAAIALMAWGPIAQAQDLPGKGKDVLPLLGTVDEEMFQTLIVSRGLEKLGYNVKEPKGLENGTQHVVVGQGDATFMANHWIPLHQEFYERNGGAKVFYREGMFSTNAAQGYLIDKKTAEKYKITDIMQLKDPKIAKLFDTDGDGKADLTGCNPGWGCELAINKHLKGLDLEGSVTHRQGNYAALIADTIARYKSGKPVLYYVWTPYWVNGVLKPGQDVVWLQVPNVPNAKGDEDTRLPNGKNYGFKVNNQYILANKKWTGANPAAAKLFATMQVPIEDITAQNLLMRNGENKTADIQRHVDSWIKNHQAKFDGWVKDALATK</sequence>
<dbReference type="SUPFAM" id="SSF53850">
    <property type="entry name" value="Periplasmic binding protein-like II"/>
    <property type="match status" value="1"/>
</dbReference>